<feature type="region of interest" description="Disordered" evidence="1">
    <location>
        <begin position="328"/>
        <end position="361"/>
    </location>
</feature>
<feature type="compositionally biased region" description="Polar residues" evidence="1">
    <location>
        <begin position="172"/>
        <end position="183"/>
    </location>
</feature>
<proteinExistence type="predicted"/>
<comment type="caution">
    <text evidence="2">The sequence shown here is derived from an EMBL/GenBank/DDBJ whole genome shotgun (WGS) entry which is preliminary data.</text>
</comment>
<name>A0A9W7E2Q5_9STRA</name>
<reference evidence="3" key="1">
    <citation type="journal article" date="2023" name="Commun. Biol.">
        <title>Genome analysis of Parmales, the sister group of diatoms, reveals the evolutionary specialization of diatoms from phago-mixotrophs to photoautotrophs.</title>
        <authorList>
            <person name="Ban H."/>
            <person name="Sato S."/>
            <person name="Yoshikawa S."/>
            <person name="Yamada K."/>
            <person name="Nakamura Y."/>
            <person name="Ichinomiya M."/>
            <person name="Sato N."/>
            <person name="Blanc-Mathieu R."/>
            <person name="Endo H."/>
            <person name="Kuwata A."/>
            <person name="Ogata H."/>
        </authorList>
    </citation>
    <scope>NUCLEOTIDE SEQUENCE [LARGE SCALE GENOMIC DNA]</scope>
    <source>
        <strain evidence="3">NIES 3700</strain>
    </source>
</reference>
<keyword evidence="3" id="KW-1185">Reference proteome</keyword>
<feature type="compositionally biased region" description="Basic residues" evidence="1">
    <location>
        <begin position="638"/>
        <end position="655"/>
    </location>
</feature>
<gene>
    <name evidence="2" type="ORF">TrLO_g2208</name>
</gene>
<dbReference type="InterPro" id="IPR036872">
    <property type="entry name" value="CH_dom_sf"/>
</dbReference>
<feature type="compositionally biased region" description="Low complexity" evidence="1">
    <location>
        <begin position="623"/>
        <end position="636"/>
    </location>
</feature>
<sequence length="1351" mass="150111">MSPSLLALKQWVYANLSYISDHPSYHQLANSTMLAISMKNLPAYNPNLPEEAALRCSVMALSRYLSNDKFPGWGEMGRWDFCQMVVERDLKSVSILLLALKSACEKNKDFNTGSRGNNRGTAAMAAAPHPYIGDDTQVLKKNTKHETAVLREFHKASGNLTLPHKNLKQPKRSSGVTWSQEAQISRPPVPARSSGAMESFDQHMHPPSPRPVHGLTKSGYLTTGGMQDPDYYVNVPEHASPNHRNARAKGYKTHLEKEKAMFFKDDAGVFGPSKKHFHGFRVKNGVLYEGGVEDEEEFDDSRKKDVYGWILGLGVRVKAEILGLEGYGEEDKSVSNPNVQDDHGHDHQHDHSHSGGHHVSHEYSGRITANHYHSIAGSNKEPPADPMVNKHFKQKRGSGGTVAAIRAAKKGVRGRGIKTIDYSLANPLQNGVFLSSLAAGVMMAKNGPRAARGLKVIEPTKMQNKKPMFLLPGTFLSPKTRAQAMRNVASALKTWIEDEVVDGQSLFKGSHIVEGDGGAVWGLLFCLYDAYKGLGDRKKFARKLKAEEEARDAKAQSLATKLAEDPERSRAVTKNIDKATIGTRRSRSPSPSRRRSSNSNSEDRREGDRQSQNDGAAAAEGGTNSSPSRTQTSTQQLKQRKPSPIRTRSPTKVRTQHPQYPRYSPGEDYHLPPSPTRKSEKQSASKKDKENKNAAAKFDRTDQSSTHSYKLYKPTAPALPTYEPPTFNDLSSANIRLKTVATCSKQQHAHVHLWLHGLGMNAYTEEDISKHKMLTDKFRNGVLLCDVVSLVEPELSKKINLGARVFRITNNVDEARFNICAALDVLRHSHYRITPRLANDPDSILAGDANVIFGLLWEVGQVYPKTVGFSLTQTQWFKMASRNGWLQYTPLERLVLSKCLVNWMVDLGVMLMLGLHDRSKALEHDIMFPNDYTVTRDAKTGRMAEQHFPSLFEIRESLFDGSILCAICQTVMTGVRKDGLKGWINAPKTRSVKLRNISKVVTALKGWVNAETGVSISCRWLFTGVEDQLVDGNWAVVLGLLEDLFRCVDGMTPRKVVQKFVETPYYGKYAAVYQNTYDDLRLIQKECNCEEKKEQVDVVFEERAMTCSGGVSDLTPLLRIGEVKKVNPKEIVPEDSMRAGGLGFRRQVVDGRSNDGPRGEGNDLGPDGVGRLDVPPEVKRLPSPKKVKTPVKEVVKVRPPTPPPVVEEEELAVTVPQVESPFPEPTRADVYTLKKWLSSKLRIKLKDPEGLYSSPFITEEFKDGMLLARIAEGLEPGRTSQIKGLRENPKHTAGRVANCKRAIEALIGQFRPSAAASNLSASLRMSHDYIAAGDAKTIVLLLLRVKKLHNH</sequence>
<evidence type="ECO:0008006" key="4">
    <source>
        <dbReference type="Google" id="ProtNLM"/>
    </source>
</evidence>
<evidence type="ECO:0000313" key="3">
    <source>
        <dbReference type="Proteomes" id="UP001165122"/>
    </source>
</evidence>
<dbReference type="Proteomes" id="UP001165122">
    <property type="component" value="Unassembled WGS sequence"/>
</dbReference>
<evidence type="ECO:0000313" key="2">
    <source>
        <dbReference type="EMBL" id="GMH60028.1"/>
    </source>
</evidence>
<accession>A0A9W7E2Q5</accession>
<feature type="compositionally biased region" description="Basic and acidic residues" evidence="1">
    <location>
        <begin position="1147"/>
        <end position="1161"/>
    </location>
</feature>
<feature type="region of interest" description="Disordered" evidence="1">
    <location>
        <begin position="557"/>
        <end position="707"/>
    </location>
</feature>
<organism evidence="2 3">
    <name type="scientific">Triparma laevis f. longispina</name>
    <dbReference type="NCBI Taxonomy" id="1714387"/>
    <lineage>
        <taxon>Eukaryota</taxon>
        <taxon>Sar</taxon>
        <taxon>Stramenopiles</taxon>
        <taxon>Ochrophyta</taxon>
        <taxon>Bolidophyceae</taxon>
        <taxon>Parmales</taxon>
        <taxon>Triparmaceae</taxon>
        <taxon>Triparma</taxon>
    </lineage>
</organism>
<feature type="compositionally biased region" description="Basic and acidic residues" evidence="1">
    <location>
        <begin position="340"/>
        <end position="361"/>
    </location>
</feature>
<feature type="region of interest" description="Disordered" evidence="1">
    <location>
        <begin position="1147"/>
        <end position="1183"/>
    </location>
</feature>
<dbReference type="EMBL" id="BRXW01000494">
    <property type="protein sequence ID" value="GMH60028.1"/>
    <property type="molecule type" value="Genomic_DNA"/>
</dbReference>
<dbReference type="Gene3D" id="1.10.418.10">
    <property type="entry name" value="Calponin-like domain"/>
    <property type="match status" value="1"/>
</dbReference>
<dbReference type="OrthoDB" id="193553at2759"/>
<feature type="compositionally biased region" description="Basic and acidic residues" evidence="1">
    <location>
        <begin position="677"/>
        <end position="702"/>
    </location>
</feature>
<protein>
    <recommendedName>
        <fullName evidence="4">Calponin-homology (CH) domain-containing protein</fullName>
    </recommendedName>
</protein>
<evidence type="ECO:0000256" key="1">
    <source>
        <dbReference type="SAM" id="MobiDB-lite"/>
    </source>
</evidence>
<feature type="compositionally biased region" description="Basic residues" evidence="1">
    <location>
        <begin position="584"/>
        <end position="596"/>
    </location>
</feature>
<dbReference type="SUPFAM" id="SSF47576">
    <property type="entry name" value="Calponin-homology domain, CH-domain"/>
    <property type="match status" value="2"/>
</dbReference>
<feature type="compositionally biased region" description="Basic and acidic residues" evidence="1">
    <location>
        <begin position="601"/>
        <end position="611"/>
    </location>
</feature>
<feature type="region of interest" description="Disordered" evidence="1">
    <location>
        <begin position="161"/>
        <end position="213"/>
    </location>
</feature>